<feature type="region of interest" description="Disordered" evidence="1">
    <location>
        <begin position="30"/>
        <end position="56"/>
    </location>
</feature>
<protein>
    <submittedName>
        <fullName evidence="2">Uncharacterized protein</fullName>
    </submittedName>
</protein>
<evidence type="ECO:0000256" key="1">
    <source>
        <dbReference type="SAM" id="MobiDB-lite"/>
    </source>
</evidence>
<dbReference type="AlphaFoldDB" id="A0A1I6D1P8"/>
<dbReference type="Proteomes" id="UP000199584">
    <property type="component" value="Unassembled WGS sequence"/>
</dbReference>
<organism evidence="2 3">
    <name type="scientific">Desulfoscipio geothermicus DSM 3669</name>
    <dbReference type="NCBI Taxonomy" id="1121426"/>
    <lineage>
        <taxon>Bacteria</taxon>
        <taxon>Bacillati</taxon>
        <taxon>Bacillota</taxon>
        <taxon>Clostridia</taxon>
        <taxon>Eubacteriales</taxon>
        <taxon>Desulfallaceae</taxon>
        <taxon>Desulfoscipio</taxon>
    </lineage>
</organism>
<feature type="compositionally biased region" description="Polar residues" evidence="1">
    <location>
        <begin position="30"/>
        <end position="48"/>
    </location>
</feature>
<keyword evidence="3" id="KW-1185">Reference proteome</keyword>
<sequence>MISLRLKKVIFLLISLLVFVLLQGCNSGSNDTANAPAQSSGQSSQNVTRWGGPERPADLWGQVKTIRGNKLTVFKVENNIAQTEEEREALRGQMQSLSPEERAQARAERIKVSDETVDIIIPVGVPVIATGNFGGEAAEVDISQIKQGDIVKFWLEEEPSGEGESMAEFVQINQGGYGQ</sequence>
<reference evidence="3" key="1">
    <citation type="submission" date="2016-10" db="EMBL/GenBank/DDBJ databases">
        <authorList>
            <person name="Varghese N."/>
            <person name="Submissions S."/>
        </authorList>
    </citation>
    <scope>NUCLEOTIDE SEQUENCE [LARGE SCALE GENOMIC DNA]</scope>
    <source>
        <strain evidence="3">DSM 3669</strain>
    </source>
</reference>
<gene>
    <name evidence="2" type="ORF">SAMN05660706_10497</name>
</gene>
<evidence type="ECO:0000313" key="3">
    <source>
        <dbReference type="Proteomes" id="UP000199584"/>
    </source>
</evidence>
<proteinExistence type="predicted"/>
<feature type="region of interest" description="Disordered" evidence="1">
    <location>
        <begin position="159"/>
        <end position="179"/>
    </location>
</feature>
<name>A0A1I6D1P8_9FIRM</name>
<evidence type="ECO:0000313" key="2">
    <source>
        <dbReference type="EMBL" id="SFQ99428.1"/>
    </source>
</evidence>
<accession>A0A1I6D1P8</accession>
<dbReference type="PROSITE" id="PS51257">
    <property type="entry name" value="PROKAR_LIPOPROTEIN"/>
    <property type="match status" value="1"/>
</dbReference>
<dbReference type="STRING" id="39060.SAMN05660706_10497"/>
<dbReference type="EMBL" id="FOYM01000004">
    <property type="protein sequence ID" value="SFQ99428.1"/>
    <property type="molecule type" value="Genomic_DNA"/>
</dbReference>